<evidence type="ECO:0000313" key="2">
    <source>
        <dbReference type="Proteomes" id="UP000602198"/>
    </source>
</evidence>
<organism evidence="1 2">
    <name type="scientific">Nocardia acididurans</name>
    <dbReference type="NCBI Taxonomy" id="2802282"/>
    <lineage>
        <taxon>Bacteria</taxon>
        <taxon>Bacillati</taxon>
        <taxon>Actinomycetota</taxon>
        <taxon>Actinomycetes</taxon>
        <taxon>Mycobacteriales</taxon>
        <taxon>Nocardiaceae</taxon>
        <taxon>Nocardia</taxon>
    </lineage>
</organism>
<dbReference type="RefSeq" id="WP_201946003.1">
    <property type="nucleotide sequence ID" value="NZ_JAERRJ010000003.1"/>
</dbReference>
<name>A0ABS1M2N1_9NOCA</name>
<sequence>MTEWPFLHDVLQSTAPRKVTVSVRTVRAAIEFELMRHTREALEVVLADELKLPWVRVDPPSKIGSKRDLIRYYTDDWPLSELIDLARRIVDDYGTVGNEVPELLAEYARRGGVDTPAKNLIFAANGPKPEIVLRDAVNNDIEIVKNAEYCLVYDEPIPATGLTFQHLIDWWRKHKGASGDDRDVGVSLYRRLMDSLNENEAEQLIFDVYGGRYKEHGFKIPALIPQVYLHYDPYTLRSRGILNGPLARQRMDFLMLFSNRHRVVLELDGQHHYADGKGIADPTRYAAMMTEDRRLRLAGYEIYRFGGADFVNKQSARTLIASFFDELQHRMS</sequence>
<proteinExistence type="predicted"/>
<reference evidence="1 2" key="1">
    <citation type="submission" date="2021-01" db="EMBL/GenBank/DDBJ databases">
        <title>WGS of actinomycetes isolated from Thailand.</title>
        <authorList>
            <person name="Thawai C."/>
        </authorList>
    </citation>
    <scope>NUCLEOTIDE SEQUENCE [LARGE SCALE GENOMIC DNA]</scope>
    <source>
        <strain evidence="1 2">LPG 2</strain>
    </source>
</reference>
<protein>
    <recommendedName>
        <fullName evidence="3">AbiJ-NTD3 domain-containing protein</fullName>
    </recommendedName>
</protein>
<keyword evidence="2" id="KW-1185">Reference proteome</keyword>
<dbReference type="EMBL" id="JAERRJ010000003">
    <property type="protein sequence ID" value="MBL1074776.1"/>
    <property type="molecule type" value="Genomic_DNA"/>
</dbReference>
<accession>A0ABS1M2N1</accession>
<evidence type="ECO:0000313" key="1">
    <source>
        <dbReference type="EMBL" id="MBL1074776.1"/>
    </source>
</evidence>
<evidence type="ECO:0008006" key="3">
    <source>
        <dbReference type="Google" id="ProtNLM"/>
    </source>
</evidence>
<dbReference type="Proteomes" id="UP000602198">
    <property type="component" value="Unassembled WGS sequence"/>
</dbReference>
<comment type="caution">
    <text evidence="1">The sequence shown here is derived from an EMBL/GenBank/DDBJ whole genome shotgun (WGS) entry which is preliminary data.</text>
</comment>
<gene>
    <name evidence="1" type="ORF">JK358_10245</name>
</gene>